<keyword evidence="4" id="KW-0546">Nucleotide metabolism</keyword>
<evidence type="ECO:0000256" key="2">
    <source>
        <dbReference type="ARBA" id="ARBA00012379"/>
    </source>
</evidence>
<keyword evidence="8" id="KW-1185">Reference proteome</keyword>
<gene>
    <name evidence="7" type="ORF">BAU18_002888</name>
</gene>
<comment type="catalytic activity">
    <reaction evidence="5">
        <text>dUTP + H2O = dUMP + diphosphate + H(+)</text>
        <dbReference type="Rhea" id="RHEA:10248"/>
        <dbReference type="ChEBI" id="CHEBI:15377"/>
        <dbReference type="ChEBI" id="CHEBI:15378"/>
        <dbReference type="ChEBI" id="CHEBI:33019"/>
        <dbReference type="ChEBI" id="CHEBI:61555"/>
        <dbReference type="ChEBI" id="CHEBI:246422"/>
        <dbReference type="EC" id="3.6.1.23"/>
    </reaction>
</comment>
<dbReference type="Pfam" id="PF00692">
    <property type="entry name" value="dUTPase"/>
    <property type="match status" value="2"/>
</dbReference>
<evidence type="ECO:0000259" key="6">
    <source>
        <dbReference type="Pfam" id="PF00692"/>
    </source>
</evidence>
<sequence length="155" mass="16659">MQLKVKRLTDTAVLPVKAHPTDAGLDICADEDITINAGETVTVSTGLSIAIPEGYYGRLKGRSGLTAKTLLRVQEGTIDASYRGEIKVICELRALTARKEPGRWTVIMRSGGYSIKKGKRIAQLIIQPLPTVDVVEVDEMDDTDRGDGGFGSTGV</sequence>
<evidence type="ECO:0000256" key="3">
    <source>
        <dbReference type="ARBA" id="ARBA00022801"/>
    </source>
</evidence>
<feature type="domain" description="dUTPase-like" evidence="6">
    <location>
        <begin position="114"/>
        <end position="154"/>
    </location>
</feature>
<evidence type="ECO:0000313" key="8">
    <source>
        <dbReference type="Proteomes" id="UP001429357"/>
    </source>
</evidence>
<feature type="domain" description="dUTPase-like" evidence="6">
    <location>
        <begin position="12"/>
        <end position="89"/>
    </location>
</feature>
<accession>A0ABV0F5C4</accession>
<dbReference type="EMBL" id="MAEI02000001">
    <property type="protein sequence ID" value="MEO1783268.1"/>
    <property type="molecule type" value="Genomic_DNA"/>
</dbReference>
<dbReference type="InterPro" id="IPR008181">
    <property type="entry name" value="dUTPase"/>
</dbReference>
<name>A0ABV0F5C4_9ENTE</name>
<dbReference type="Gene3D" id="2.70.40.10">
    <property type="match status" value="1"/>
</dbReference>
<evidence type="ECO:0000256" key="1">
    <source>
        <dbReference type="ARBA" id="ARBA00006581"/>
    </source>
</evidence>
<evidence type="ECO:0000256" key="5">
    <source>
        <dbReference type="ARBA" id="ARBA00047686"/>
    </source>
</evidence>
<dbReference type="RefSeq" id="WP_161868657.1">
    <property type="nucleotide sequence ID" value="NZ_MAEI02000001.1"/>
</dbReference>
<dbReference type="EC" id="3.6.1.23" evidence="2"/>
<dbReference type="InterPro" id="IPR036157">
    <property type="entry name" value="dUTPase-like_sf"/>
</dbReference>
<dbReference type="CDD" id="cd07557">
    <property type="entry name" value="trimeric_dUTPase"/>
    <property type="match status" value="1"/>
</dbReference>
<comment type="similarity">
    <text evidence="1">Belongs to the dUTPase family.</text>
</comment>
<dbReference type="PANTHER" id="PTHR11241">
    <property type="entry name" value="DEOXYURIDINE 5'-TRIPHOSPHATE NUCLEOTIDOHYDROLASE"/>
    <property type="match status" value="1"/>
</dbReference>
<dbReference type="InterPro" id="IPR029054">
    <property type="entry name" value="dUTPase-like"/>
</dbReference>
<comment type="caution">
    <text evidence="7">The sequence shown here is derived from an EMBL/GenBank/DDBJ whole genome shotgun (WGS) entry which is preliminary data.</text>
</comment>
<dbReference type="PANTHER" id="PTHR11241:SF0">
    <property type="entry name" value="DEOXYURIDINE 5'-TRIPHOSPHATE NUCLEOTIDOHYDROLASE"/>
    <property type="match status" value="1"/>
</dbReference>
<reference evidence="7 8" key="2">
    <citation type="submission" date="2024-02" db="EMBL/GenBank/DDBJ databases">
        <title>The Genome Sequence of Enterococcus diestrammenae JM9A.</title>
        <authorList>
            <person name="Earl A."/>
            <person name="Manson A."/>
            <person name="Gilmore M."/>
            <person name="Sanders J."/>
            <person name="Shea T."/>
            <person name="Howe W."/>
            <person name="Livny J."/>
            <person name="Cuomo C."/>
            <person name="Neafsey D."/>
            <person name="Birren B."/>
        </authorList>
    </citation>
    <scope>NUCLEOTIDE SEQUENCE [LARGE SCALE GENOMIC DNA]</scope>
    <source>
        <strain evidence="7 8">JM9A</strain>
    </source>
</reference>
<dbReference type="Proteomes" id="UP001429357">
    <property type="component" value="Unassembled WGS sequence"/>
</dbReference>
<organism evidence="7 8">
    <name type="scientific">Enterococcus diestrammenae</name>
    <dbReference type="NCBI Taxonomy" id="1155073"/>
    <lineage>
        <taxon>Bacteria</taxon>
        <taxon>Bacillati</taxon>
        <taxon>Bacillota</taxon>
        <taxon>Bacilli</taxon>
        <taxon>Lactobacillales</taxon>
        <taxon>Enterococcaceae</taxon>
        <taxon>Enterococcus</taxon>
    </lineage>
</organism>
<dbReference type="InterPro" id="IPR033704">
    <property type="entry name" value="dUTPase_trimeric"/>
</dbReference>
<dbReference type="SUPFAM" id="SSF51283">
    <property type="entry name" value="dUTPase-like"/>
    <property type="match status" value="1"/>
</dbReference>
<keyword evidence="3" id="KW-0378">Hydrolase</keyword>
<proteinExistence type="inferred from homology"/>
<evidence type="ECO:0000313" key="7">
    <source>
        <dbReference type="EMBL" id="MEO1783268.1"/>
    </source>
</evidence>
<evidence type="ECO:0000256" key="4">
    <source>
        <dbReference type="ARBA" id="ARBA00023080"/>
    </source>
</evidence>
<reference evidence="8" key="1">
    <citation type="submission" date="2016-06" db="EMBL/GenBank/DDBJ databases">
        <title>Four novel species of enterococci isolated from chicken manure.</title>
        <authorList>
            <person name="Van Tyne D."/>
        </authorList>
    </citation>
    <scope>NUCLEOTIDE SEQUENCE [LARGE SCALE GENOMIC DNA]</scope>
    <source>
        <strain evidence="8">JM9A</strain>
    </source>
</reference>
<protein>
    <recommendedName>
        <fullName evidence="2">dUTP diphosphatase</fullName>
        <ecNumber evidence="2">3.6.1.23</ecNumber>
    </recommendedName>
</protein>